<organism evidence="1 2">
    <name type="scientific">Acropora cervicornis</name>
    <name type="common">Staghorn coral</name>
    <dbReference type="NCBI Taxonomy" id="6130"/>
    <lineage>
        <taxon>Eukaryota</taxon>
        <taxon>Metazoa</taxon>
        <taxon>Cnidaria</taxon>
        <taxon>Anthozoa</taxon>
        <taxon>Hexacorallia</taxon>
        <taxon>Scleractinia</taxon>
        <taxon>Astrocoeniina</taxon>
        <taxon>Acroporidae</taxon>
        <taxon>Acropora</taxon>
    </lineage>
</organism>
<evidence type="ECO:0000313" key="1">
    <source>
        <dbReference type="EMBL" id="KAK2562429.1"/>
    </source>
</evidence>
<accession>A0AAD9V5X9</accession>
<sequence length="68" mass="7840">MNEVGYGDDRIAFDYEHDFNSSCWLSSDIRRAPNAKGKSSERRRNIDFKSLLNDWRKGSLPGAKCLFP</sequence>
<proteinExistence type="predicted"/>
<dbReference type="Proteomes" id="UP001249851">
    <property type="component" value="Unassembled WGS sequence"/>
</dbReference>
<dbReference type="AlphaFoldDB" id="A0AAD9V5X9"/>
<gene>
    <name evidence="1" type="ORF">P5673_014081</name>
</gene>
<keyword evidence="2" id="KW-1185">Reference proteome</keyword>
<reference evidence="1" key="1">
    <citation type="journal article" date="2023" name="G3 (Bethesda)">
        <title>Whole genome assembly and annotation of the endangered Caribbean coral Acropora cervicornis.</title>
        <authorList>
            <person name="Selwyn J.D."/>
            <person name="Vollmer S.V."/>
        </authorList>
    </citation>
    <scope>NUCLEOTIDE SEQUENCE</scope>
    <source>
        <strain evidence="1">K2</strain>
    </source>
</reference>
<reference evidence="1" key="2">
    <citation type="journal article" date="2023" name="Science">
        <title>Genomic signatures of disease resistance in endangered staghorn corals.</title>
        <authorList>
            <person name="Vollmer S.V."/>
            <person name="Selwyn J.D."/>
            <person name="Despard B.A."/>
            <person name="Roesel C.L."/>
        </authorList>
    </citation>
    <scope>NUCLEOTIDE SEQUENCE</scope>
    <source>
        <strain evidence="1">K2</strain>
    </source>
</reference>
<name>A0AAD9V5X9_ACRCE</name>
<evidence type="ECO:0000313" key="2">
    <source>
        <dbReference type="Proteomes" id="UP001249851"/>
    </source>
</evidence>
<protein>
    <submittedName>
        <fullName evidence="1">Uncharacterized protein</fullName>
    </submittedName>
</protein>
<dbReference type="EMBL" id="JARQWQ010000028">
    <property type="protein sequence ID" value="KAK2562429.1"/>
    <property type="molecule type" value="Genomic_DNA"/>
</dbReference>
<comment type="caution">
    <text evidence="1">The sequence shown here is derived from an EMBL/GenBank/DDBJ whole genome shotgun (WGS) entry which is preliminary data.</text>
</comment>